<dbReference type="SUPFAM" id="SSF50729">
    <property type="entry name" value="PH domain-like"/>
    <property type="match status" value="1"/>
</dbReference>
<evidence type="ECO:0007829" key="20">
    <source>
        <dbReference type="PeptideAtlas" id="A0A498M5E2"/>
    </source>
</evidence>
<feature type="transmembrane region" description="Helical" evidence="15">
    <location>
        <begin position="413"/>
        <end position="442"/>
    </location>
</feature>
<feature type="domain" description="SEC7" evidence="17">
    <location>
        <begin position="496"/>
        <end position="683"/>
    </location>
</feature>
<feature type="transmembrane region" description="Helical" evidence="15">
    <location>
        <begin position="42"/>
        <end position="61"/>
    </location>
</feature>
<evidence type="ECO:0000256" key="9">
    <source>
        <dbReference type="ARBA" id="ARBA00022989"/>
    </source>
</evidence>
<evidence type="ECO:0000256" key="2">
    <source>
        <dbReference type="ARBA" id="ARBA00004202"/>
    </source>
</evidence>
<dbReference type="PANTHER" id="PTHR12929">
    <property type="entry name" value="SOLUTE CARRIER FAMILY 52"/>
    <property type="match status" value="1"/>
</dbReference>
<keyword evidence="11" id="KW-0446">Lipid-binding</keyword>
<dbReference type="InterPro" id="IPR001849">
    <property type="entry name" value="PH_domain"/>
</dbReference>
<keyword evidence="6" id="KW-1003">Cell membrane</keyword>
<dbReference type="Pfam" id="PF01369">
    <property type="entry name" value="Sec7"/>
    <property type="match status" value="1"/>
</dbReference>
<dbReference type="EMBL" id="QBIY01012829">
    <property type="protein sequence ID" value="RXN15730.1"/>
    <property type="molecule type" value="Genomic_DNA"/>
</dbReference>
<dbReference type="FunFam" id="1.10.220.20:FF:000003">
    <property type="entry name" value="Cytohesin 1"/>
    <property type="match status" value="1"/>
</dbReference>
<feature type="transmembrane region" description="Helical" evidence="15">
    <location>
        <begin position="73"/>
        <end position="93"/>
    </location>
</feature>
<feature type="region of interest" description="Disordered" evidence="14">
    <location>
        <begin position="232"/>
        <end position="259"/>
    </location>
</feature>
<evidence type="ECO:0000256" key="3">
    <source>
        <dbReference type="ARBA" id="ARBA00004651"/>
    </source>
</evidence>
<protein>
    <submittedName>
        <fullName evidence="18">Cytohesin-2</fullName>
    </submittedName>
</protein>
<evidence type="ECO:0000259" key="17">
    <source>
        <dbReference type="PROSITE" id="PS50190"/>
    </source>
</evidence>
<evidence type="ECO:0000256" key="10">
    <source>
        <dbReference type="ARBA" id="ARBA00023054"/>
    </source>
</evidence>
<feature type="domain" description="PH" evidence="16">
    <location>
        <begin position="701"/>
        <end position="817"/>
    </location>
</feature>
<dbReference type="SUPFAM" id="SSF48425">
    <property type="entry name" value="Sec7 domain"/>
    <property type="match status" value="1"/>
</dbReference>
<dbReference type="SMART" id="SM00222">
    <property type="entry name" value="Sec7"/>
    <property type="match status" value="1"/>
</dbReference>
<reference evidence="18 19" key="1">
    <citation type="submission" date="2018-03" db="EMBL/GenBank/DDBJ databases">
        <title>Draft genome sequence of Rohu Carp (Labeo rohita).</title>
        <authorList>
            <person name="Das P."/>
            <person name="Kushwaha B."/>
            <person name="Joshi C.G."/>
            <person name="Kumar D."/>
            <person name="Nagpure N.S."/>
            <person name="Sahoo L."/>
            <person name="Das S.P."/>
            <person name="Bit A."/>
            <person name="Patnaik S."/>
            <person name="Meher P.K."/>
            <person name="Jayasankar P."/>
            <person name="Koringa P.G."/>
            <person name="Patel N.V."/>
            <person name="Hinsu A.T."/>
            <person name="Kumar R."/>
            <person name="Pandey M."/>
            <person name="Agarwal S."/>
            <person name="Srivastava S."/>
            <person name="Singh M."/>
            <person name="Iquebal M.A."/>
            <person name="Jaiswal S."/>
            <person name="Angadi U.B."/>
            <person name="Kumar N."/>
            <person name="Raza M."/>
            <person name="Shah T.M."/>
            <person name="Rai A."/>
            <person name="Jena J.K."/>
        </authorList>
    </citation>
    <scope>NUCLEOTIDE SEQUENCE [LARGE SCALE GENOMIC DNA]</scope>
    <source>
        <strain evidence="18">DASCIFA01</strain>
        <tissue evidence="18">Testis</tissue>
    </source>
</reference>
<proteinExistence type="evidence at protein level"/>
<dbReference type="GO" id="GO:0005085">
    <property type="term" value="F:guanyl-nucleotide exchange factor activity"/>
    <property type="evidence" value="ECO:0007669"/>
    <property type="project" value="UniProtKB-KW"/>
</dbReference>
<dbReference type="GO" id="GO:0032012">
    <property type="term" value="P:regulation of ARF protein signal transduction"/>
    <property type="evidence" value="ECO:0007669"/>
    <property type="project" value="InterPro"/>
</dbReference>
<dbReference type="CDD" id="cd01252">
    <property type="entry name" value="PH_GRP1-like"/>
    <property type="match status" value="1"/>
</dbReference>
<dbReference type="GO" id="GO:0005886">
    <property type="term" value="C:plasma membrane"/>
    <property type="evidence" value="ECO:0007669"/>
    <property type="project" value="UniProtKB-SubCell"/>
</dbReference>
<feature type="transmembrane region" description="Helical" evidence="15">
    <location>
        <begin position="380"/>
        <end position="406"/>
    </location>
</feature>
<evidence type="ECO:0000256" key="12">
    <source>
        <dbReference type="ARBA" id="ARBA00023136"/>
    </source>
</evidence>
<dbReference type="InterPro" id="IPR009357">
    <property type="entry name" value="Riboflavin_transptr"/>
</dbReference>
<dbReference type="PROSITE" id="PS50190">
    <property type="entry name" value="SEC7"/>
    <property type="match status" value="1"/>
</dbReference>
<dbReference type="SMART" id="SM00233">
    <property type="entry name" value="PH"/>
    <property type="match status" value="1"/>
</dbReference>
<evidence type="ECO:0000256" key="13">
    <source>
        <dbReference type="SAM" id="Coils"/>
    </source>
</evidence>
<keyword evidence="5" id="KW-0813">Transport</keyword>
<dbReference type="InterPro" id="IPR023394">
    <property type="entry name" value="Sec7_C_sf"/>
</dbReference>
<dbReference type="InterPro" id="IPR035999">
    <property type="entry name" value="Sec7_dom_sf"/>
</dbReference>
<name>A0A498M5E2_LABRO</name>
<evidence type="ECO:0000256" key="8">
    <source>
        <dbReference type="ARBA" id="ARBA00022692"/>
    </source>
</evidence>
<evidence type="ECO:0000313" key="18">
    <source>
        <dbReference type="EMBL" id="RXN15730.1"/>
    </source>
</evidence>
<keyword evidence="7" id="KW-0344">Guanine-nucleotide releasing factor</keyword>
<feature type="transmembrane region" description="Helical" evidence="15">
    <location>
        <begin position="345"/>
        <end position="368"/>
    </location>
</feature>
<dbReference type="Pfam" id="PF06237">
    <property type="entry name" value="SLC52_ribofla_tr"/>
    <property type="match status" value="1"/>
</dbReference>
<dbReference type="Gene3D" id="2.30.29.30">
    <property type="entry name" value="Pleckstrin-homology domain (PH domain)/Phosphotyrosine-binding domain (PTB)"/>
    <property type="match status" value="1"/>
</dbReference>
<keyword evidence="9 15" id="KW-1133">Transmembrane helix</keyword>
<evidence type="ECO:0000256" key="5">
    <source>
        <dbReference type="ARBA" id="ARBA00022448"/>
    </source>
</evidence>
<dbReference type="AlphaFoldDB" id="A0A498M5E2"/>
<comment type="subcellular location">
    <subcellularLocation>
        <location evidence="3">Cell membrane</location>
        <topology evidence="3">Multi-pass membrane protein</topology>
    </subcellularLocation>
    <subcellularLocation>
        <location evidence="2">Cell membrane</location>
        <topology evidence="2">Peripheral membrane protein</topology>
    </subcellularLocation>
</comment>
<gene>
    <name evidence="18" type="ORF">ROHU_027892</name>
</gene>
<organism evidence="18 19">
    <name type="scientific">Labeo rohita</name>
    <name type="common">Indian major carp</name>
    <name type="synonym">Cyprinus rohita</name>
    <dbReference type="NCBI Taxonomy" id="84645"/>
    <lineage>
        <taxon>Eukaryota</taxon>
        <taxon>Metazoa</taxon>
        <taxon>Chordata</taxon>
        <taxon>Craniata</taxon>
        <taxon>Vertebrata</taxon>
        <taxon>Euteleostomi</taxon>
        <taxon>Actinopterygii</taxon>
        <taxon>Neopterygii</taxon>
        <taxon>Teleostei</taxon>
        <taxon>Ostariophysi</taxon>
        <taxon>Cypriniformes</taxon>
        <taxon>Cyprinidae</taxon>
        <taxon>Labeoninae</taxon>
        <taxon>Labeonini</taxon>
        <taxon>Labeo</taxon>
    </lineage>
</organism>
<dbReference type="STRING" id="84645.A0A498M5E2"/>
<keyword evidence="20" id="KW-1267">Proteomics identification</keyword>
<evidence type="ECO:0000256" key="1">
    <source>
        <dbReference type="ARBA" id="ARBA00000215"/>
    </source>
</evidence>
<evidence type="ECO:0000256" key="6">
    <source>
        <dbReference type="ARBA" id="ARBA00022475"/>
    </source>
</evidence>
<dbReference type="Gene3D" id="1.10.1000.11">
    <property type="entry name" value="Arf Nucleotide-binding Site Opener,domain 2"/>
    <property type="match status" value="1"/>
</dbReference>
<dbReference type="FunFam" id="2.30.29.30:FF:000009">
    <property type="entry name" value="Cytohesin 1"/>
    <property type="match status" value="1"/>
</dbReference>
<evidence type="ECO:0000313" key="19">
    <source>
        <dbReference type="Proteomes" id="UP000290572"/>
    </source>
</evidence>
<dbReference type="GO" id="GO:0032217">
    <property type="term" value="F:riboflavin transmembrane transporter activity"/>
    <property type="evidence" value="ECO:0007669"/>
    <property type="project" value="InterPro"/>
</dbReference>
<evidence type="ECO:0000259" key="16">
    <source>
        <dbReference type="PROSITE" id="PS50003"/>
    </source>
</evidence>
<evidence type="ECO:0000256" key="14">
    <source>
        <dbReference type="SAM" id="MobiDB-lite"/>
    </source>
</evidence>
<evidence type="ECO:0000256" key="15">
    <source>
        <dbReference type="SAM" id="Phobius"/>
    </source>
</evidence>
<feature type="coiled-coil region" evidence="13">
    <location>
        <begin position="460"/>
        <end position="494"/>
    </location>
</feature>
<feature type="transmembrane region" description="Helical" evidence="15">
    <location>
        <begin position="141"/>
        <end position="161"/>
    </location>
</feature>
<evidence type="ECO:0000256" key="11">
    <source>
        <dbReference type="ARBA" id="ARBA00023121"/>
    </source>
</evidence>
<dbReference type="Pfam" id="PF00169">
    <property type="entry name" value="PH"/>
    <property type="match status" value="1"/>
</dbReference>
<dbReference type="FunFam" id="1.10.1000.11:FF:000002">
    <property type="entry name" value="Cytohesin 1"/>
    <property type="match status" value="1"/>
</dbReference>
<dbReference type="Gene3D" id="1.10.220.20">
    <property type="match status" value="1"/>
</dbReference>
<keyword evidence="10 13" id="KW-0175">Coiled coil</keyword>
<feature type="transmembrane region" description="Helical" evidence="15">
    <location>
        <begin position="201"/>
        <end position="221"/>
    </location>
</feature>
<dbReference type="PROSITE" id="PS50003">
    <property type="entry name" value="PH_DOMAIN"/>
    <property type="match status" value="1"/>
</dbReference>
<dbReference type="PANTHER" id="PTHR12929:SF6">
    <property type="entry name" value="SOLUTE CARRIER FAMILY 52, RIBOFLAVIN TRANSPORTER, MEMBER 3-B"/>
    <property type="match status" value="1"/>
</dbReference>
<comment type="catalytic activity">
    <reaction evidence="1">
        <text>riboflavin(in) = riboflavin(out)</text>
        <dbReference type="Rhea" id="RHEA:35015"/>
        <dbReference type="ChEBI" id="CHEBI:57986"/>
    </reaction>
</comment>
<sequence length="841" mass="94265">MSLFTHVLACLFGIGSWVAINGMWVELPLIVPSIPEGWYLPSYLTIIIQMANIGPLFITLMHRFKPGVLDERPVIYTIVTVGVLATFLLAFLWNHKSTFGGGKHSAALLSLSFLLSVVDCTSSVTFLPFMMRLQPRYLTTYFIGEGLSGLVPALVALIQGVGVAHCKNASAIANFSMGNSSTHDGELQTHYQPANFSAQGFFLFLSAMMLVCLGAFLLLNLHPAVAREHKSKGYTDDSQRVEKIDISQSPNSETPEQRPMLDFPVDQVIKQQSSFGKGTYSRIELLFIFVVLAWVNALTNAVLPSVQSYSCLPYGNQAYHLAATLSSVANPVACFIAMFVPIRSLVLMGVLTVTGTGFGAYIMAMAALSPCPLLINHDLGAALIVITWVIFVLTLSYVKVIIGVILRDEGHSALVWCGAVVQLGSMLGALSMFPLVSVYGLFQSGDPFPADLSPEERSELEEIRRRKGALLLEIQRLKEELREAIIEVEGLESSTEGSKTLQKSRHVAMGRKKFNMDPKKGIVFLVENELLRHTPEDIAQFLYKGEGLNKTAIGDYLGERDDFNIKVLQAFVDLHEFTDLNLVQALRQFLWSFRLPGEAQKIDRMMEAFAQRYCHCNPGVFQSTDTCYVLSFAIIMLNTSLHNPNVRDKPTVERFISMNRGINDGGDLPEELLRNLYDSIKNEPFKIPEDDGNDLTHTFFNPDREGWLLKLGGRVKTWKRRWFILTDNCLYYFEYTTDKEPRGIIPLENLSIREVEDPRKPNCFELYIPNNRGQLIKACKTEADGRVVEGNHMVYRISAPTPEEKDEWIHSIKSAVSVDPFYEMLAARKKRISLKKKEEQP</sequence>
<feature type="transmembrane region" description="Helical" evidence="15">
    <location>
        <begin position="105"/>
        <end position="129"/>
    </location>
</feature>
<keyword evidence="19" id="KW-1185">Reference proteome</keyword>
<dbReference type="InterPro" id="IPR000904">
    <property type="entry name" value="Sec7_dom"/>
</dbReference>
<evidence type="ECO:0000256" key="4">
    <source>
        <dbReference type="ARBA" id="ARBA00006366"/>
    </source>
</evidence>
<feature type="transmembrane region" description="Helical" evidence="15">
    <location>
        <begin position="318"/>
        <end position="338"/>
    </location>
</feature>
<keyword evidence="8 15" id="KW-0812">Transmembrane</keyword>
<keyword evidence="12 15" id="KW-0472">Membrane</keyword>
<dbReference type="GO" id="GO:0008289">
    <property type="term" value="F:lipid binding"/>
    <property type="evidence" value="ECO:0007669"/>
    <property type="project" value="UniProtKB-KW"/>
</dbReference>
<comment type="similarity">
    <text evidence="4">Belongs to the riboflavin transporter family.</text>
</comment>
<dbReference type="Proteomes" id="UP000290572">
    <property type="component" value="Unassembled WGS sequence"/>
</dbReference>
<dbReference type="InterPro" id="IPR011993">
    <property type="entry name" value="PH-like_dom_sf"/>
</dbReference>
<evidence type="ECO:0000256" key="7">
    <source>
        <dbReference type="ARBA" id="ARBA00022658"/>
    </source>
</evidence>
<comment type="caution">
    <text evidence="18">The sequence shown here is derived from an EMBL/GenBank/DDBJ whole genome shotgun (WGS) entry which is preliminary data.</text>
</comment>
<feature type="transmembrane region" description="Helical" evidence="15">
    <location>
        <begin position="285"/>
        <end position="306"/>
    </location>
</feature>
<dbReference type="CDD" id="cd00171">
    <property type="entry name" value="Sec7"/>
    <property type="match status" value="1"/>
</dbReference>
<accession>A0A498M5E2</accession>
<feature type="compositionally biased region" description="Basic and acidic residues" evidence="14">
    <location>
        <begin position="232"/>
        <end position="245"/>
    </location>
</feature>